<dbReference type="EMBL" id="JAACJK010000109">
    <property type="protein sequence ID" value="KAF5333562.1"/>
    <property type="molecule type" value="Genomic_DNA"/>
</dbReference>
<gene>
    <name evidence="1" type="ORF">D9611_002837</name>
</gene>
<reference evidence="1 2" key="1">
    <citation type="journal article" date="2020" name="ISME J.">
        <title>Uncovering the hidden diversity of litter-decomposition mechanisms in mushroom-forming fungi.</title>
        <authorList>
            <person name="Floudas D."/>
            <person name="Bentzer J."/>
            <person name="Ahren D."/>
            <person name="Johansson T."/>
            <person name="Persson P."/>
            <person name="Tunlid A."/>
        </authorList>
    </citation>
    <scope>NUCLEOTIDE SEQUENCE [LARGE SCALE GENOMIC DNA]</scope>
    <source>
        <strain evidence="1 2">CBS 175.51</strain>
    </source>
</reference>
<evidence type="ECO:0000313" key="2">
    <source>
        <dbReference type="Proteomes" id="UP000541558"/>
    </source>
</evidence>
<protein>
    <submittedName>
        <fullName evidence="1">Uncharacterized protein</fullName>
    </submittedName>
</protein>
<name>A0A8H5C423_9AGAR</name>
<accession>A0A8H5C423</accession>
<evidence type="ECO:0000313" key="1">
    <source>
        <dbReference type="EMBL" id="KAF5333562.1"/>
    </source>
</evidence>
<organism evidence="1 2">
    <name type="scientific">Ephemerocybe angulata</name>
    <dbReference type="NCBI Taxonomy" id="980116"/>
    <lineage>
        <taxon>Eukaryota</taxon>
        <taxon>Fungi</taxon>
        <taxon>Dikarya</taxon>
        <taxon>Basidiomycota</taxon>
        <taxon>Agaricomycotina</taxon>
        <taxon>Agaricomycetes</taxon>
        <taxon>Agaricomycetidae</taxon>
        <taxon>Agaricales</taxon>
        <taxon>Agaricineae</taxon>
        <taxon>Psathyrellaceae</taxon>
        <taxon>Ephemerocybe</taxon>
    </lineage>
</organism>
<dbReference type="Proteomes" id="UP000541558">
    <property type="component" value="Unassembled WGS sequence"/>
</dbReference>
<comment type="caution">
    <text evidence="1">The sequence shown here is derived from an EMBL/GenBank/DDBJ whole genome shotgun (WGS) entry which is preliminary data.</text>
</comment>
<sequence length="398" mass="43502">MEGIKAPLFAGVFDEPVEEEEICKDPEVEGIHFSGPHYIRNSEGAIAEVTLDNKGTVNSATFSGDRNQQAIGFHVLNWILHRHPNKSESKVAVISFHDGRYLTASGTSCESSEVYVDKEPFYWKLATIVQGVYSLEADSPLGQLRIPATGPCTITDFDDENNLKQVDLIIVQKTPESDASLLPVTVIEPPPAIESEPEPWTVVPDAPVPENEVQHSYTAGSRWEIKVANHLDTDINVAVTGSGGNRGQIKLKAKGTESWNRIDDQKAHVSLPGSLGGQTACVLPAPVGKILHIAKLPFEAGFKGIPTVASEQARYLQLDRNPQQIWVQNNLGWEIYVAVLGSVQNIGNTHQRSIWPGLSDKWQRSTPETVLVSVGSAPGTVRAYIGHPGYILHIDDWS</sequence>
<dbReference type="OrthoDB" id="3047832at2759"/>
<dbReference type="AlphaFoldDB" id="A0A8H5C423"/>
<keyword evidence="2" id="KW-1185">Reference proteome</keyword>
<proteinExistence type="predicted"/>